<feature type="region of interest" description="Disordered" evidence="4">
    <location>
        <begin position="549"/>
        <end position="619"/>
    </location>
</feature>
<gene>
    <name evidence="5" type="ORF">P691DRAFT_715108</name>
</gene>
<dbReference type="PANTHER" id="PTHR19862">
    <property type="entry name" value="WD REPEAT-CONTAINING PROTEIN 48"/>
    <property type="match status" value="1"/>
</dbReference>
<accession>A0A9P5WYS8</accession>
<dbReference type="SUPFAM" id="SSF50978">
    <property type="entry name" value="WD40 repeat-like"/>
    <property type="match status" value="1"/>
</dbReference>
<dbReference type="PRINTS" id="PR00320">
    <property type="entry name" value="GPROTEINBRPT"/>
</dbReference>
<dbReference type="GO" id="GO:0000724">
    <property type="term" value="P:double-strand break repair via homologous recombination"/>
    <property type="evidence" value="ECO:0007669"/>
    <property type="project" value="TreeGrafter"/>
</dbReference>
<evidence type="ECO:0000313" key="5">
    <source>
        <dbReference type="EMBL" id="KAF9441529.1"/>
    </source>
</evidence>
<dbReference type="Gene3D" id="2.130.10.10">
    <property type="entry name" value="YVTN repeat-like/Quinoprotein amine dehydrogenase"/>
    <property type="match status" value="2"/>
</dbReference>
<organism evidence="5 6">
    <name type="scientific">Macrolepiota fuliginosa MF-IS2</name>
    <dbReference type="NCBI Taxonomy" id="1400762"/>
    <lineage>
        <taxon>Eukaryota</taxon>
        <taxon>Fungi</taxon>
        <taxon>Dikarya</taxon>
        <taxon>Basidiomycota</taxon>
        <taxon>Agaricomycotina</taxon>
        <taxon>Agaricomycetes</taxon>
        <taxon>Agaricomycetidae</taxon>
        <taxon>Agaricales</taxon>
        <taxon>Agaricineae</taxon>
        <taxon>Agaricaceae</taxon>
        <taxon>Macrolepiota</taxon>
    </lineage>
</organism>
<dbReference type="SMART" id="SM00320">
    <property type="entry name" value="WD40"/>
    <property type="match status" value="8"/>
</dbReference>
<dbReference type="Proteomes" id="UP000807342">
    <property type="component" value="Unassembled WGS sequence"/>
</dbReference>
<feature type="compositionally biased region" description="Basic and acidic residues" evidence="4">
    <location>
        <begin position="573"/>
        <end position="586"/>
    </location>
</feature>
<dbReference type="InterPro" id="IPR001680">
    <property type="entry name" value="WD40_rpt"/>
</dbReference>
<dbReference type="PROSITE" id="PS50082">
    <property type="entry name" value="WD_REPEATS_2"/>
    <property type="match status" value="4"/>
</dbReference>
<evidence type="ECO:0000256" key="4">
    <source>
        <dbReference type="SAM" id="MobiDB-lite"/>
    </source>
</evidence>
<keyword evidence="6" id="KW-1185">Reference proteome</keyword>
<dbReference type="InterPro" id="IPR051246">
    <property type="entry name" value="WDR48"/>
</dbReference>
<keyword evidence="2" id="KW-0677">Repeat</keyword>
<feature type="repeat" description="WD" evidence="3">
    <location>
        <begin position="215"/>
        <end position="247"/>
    </location>
</feature>
<dbReference type="InterPro" id="IPR019775">
    <property type="entry name" value="WD40_repeat_CS"/>
</dbReference>
<feature type="region of interest" description="Disordered" evidence="4">
    <location>
        <begin position="444"/>
        <end position="472"/>
    </location>
</feature>
<dbReference type="Pfam" id="PF00400">
    <property type="entry name" value="WD40"/>
    <property type="match status" value="5"/>
</dbReference>
<dbReference type="OrthoDB" id="2421129at2759"/>
<feature type="repeat" description="WD" evidence="3">
    <location>
        <begin position="351"/>
        <end position="392"/>
    </location>
</feature>
<keyword evidence="1 3" id="KW-0853">WD repeat</keyword>
<sequence>MRSRHVIMLQEGGQLDGRAESTMALPKRRISYVVPPPTDPPPRLQLPPYGTPRLGAIGPLLIPLPVGRPHSDSSEHKPRISRHPRHRLGVASLALDTSTQLIGNSSPEGILYTGGRDGLVISWDLGIATKKRKAGGGKSVGGKWEVLTGWADEGVEEEGEEDDQVVRSDGDILGDVSYRRQRTPQRNGEFPYEHQWETDITAFKPGTRSHFRQCAEAHSDWVNDIALCNYNQTVVSASSDGTVKAWNPHSPTNSDPIQIGSHNDYVRCLTYCREQNWVASGSFDRTIRLWDLNTSNAKQALVTLNPPDATAPKSSVYALACDHYGRTIASGSPERVVRLWDPRSGKRTGKLVGHTDNIRAILISEDAKYLLTGSADASIKLWSLTSQRCLHTFTHHTDSVWSLFSTHPSLEIFYSGDRSGLVCRVDVEDCTDVSEGECILLCQDHESPPPSSSDPPGTTQHPPTAESTNGGINGVNRIVVMDDNLLWTASGTSSIRRWQVPTRRALRLPVGVSVGVDGDGERIPFSEYSPIVGRRRVGYEQYPYQYPYLEATTPPRSDRSPRASFAPSMDSISSERDRDGGIESRDHRRHSSAGAGLGSGSGSGGGGGGGGGEEGDRVCGIPMDSLVRLVSPNDPFSSFSHSAKRDPEVATLYSAASVMSVPKLSGVTRAAHPGFFGSGQGQGQGLQASVSASSTVAQQYLNTSRTEDTFTLLPGHLQTQTSVGIAKANYEERELAADAVPLLKEPEWVVRGEFGLVRSVVLGDRVHVLTVDTSGEVAVWDVVRGVCRG</sequence>
<dbReference type="InterPro" id="IPR020472">
    <property type="entry name" value="WD40_PAC1"/>
</dbReference>
<feature type="non-terminal residue" evidence="5">
    <location>
        <position position="789"/>
    </location>
</feature>
<feature type="compositionally biased region" description="Polar residues" evidence="4">
    <location>
        <begin position="457"/>
        <end position="470"/>
    </location>
</feature>
<dbReference type="GO" id="GO:0043130">
    <property type="term" value="F:ubiquitin binding"/>
    <property type="evidence" value="ECO:0007669"/>
    <property type="project" value="TreeGrafter"/>
</dbReference>
<evidence type="ECO:0000256" key="3">
    <source>
        <dbReference type="PROSITE-ProRule" id="PRU00221"/>
    </source>
</evidence>
<dbReference type="AlphaFoldDB" id="A0A9P5WYS8"/>
<feature type="repeat" description="WD" evidence="3">
    <location>
        <begin position="309"/>
        <end position="350"/>
    </location>
</feature>
<reference evidence="5" key="1">
    <citation type="submission" date="2020-11" db="EMBL/GenBank/DDBJ databases">
        <authorList>
            <consortium name="DOE Joint Genome Institute"/>
            <person name="Ahrendt S."/>
            <person name="Riley R."/>
            <person name="Andreopoulos W."/>
            <person name="Labutti K."/>
            <person name="Pangilinan J."/>
            <person name="Ruiz-Duenas F.J."/>
            <person name="Barrasa J.M."/>
            <person name="Sanchez-Garcia M."/>
            <person name="Camarero S."/>
            <person name="Miyauchi S."/>
            <person name="Serrano A."/>
            <person name="Linde D."/>
            <person name="Babiker R."/>
            <person name="Drula E."/>
            <person name="Ayuso-Fernandez I."/>
            <person name="Pacheco R."/>
            <person name="Padilla G."/>
            <person name="Ferreira P."/>
            <person name="Barriuso J."/>
            <person name="Kellner H."/>
            <person name="Castanera R."/>
            <person name="Alfaro M."/>
            <person name="Ramirez L."/>
            <person name="Pisabarro A.G."/>
            <person name="Kuo A."/>
            <person name="Tritt A."/>
            <person name="Lipzen A."/>
            <person name="He G."/>
            <person name="Yan M."/>
            <person name="Ng V."/>
            <person name="Cullen D."/>
            <person name="Martin F."/>
            <person name="Rosso M.-N."/>
            <person name="Henrissat B."/>
            <person name="Hibbett D."/>
            <person name="Martinez A.T."/>
            <person name="Grigoriev I.V."/>
        </authorList>
    </citation>
    <scope>NUCLEOTIDE SEQUENCE</scope>
    <source>
        <strain evidence="5">MF-IS2</strain>
    </source>
</reference>
<proteinExistence type="predicted"/>
<dbReference type="EMBL" id="MU151874">
    <property type="protein sequence ID" value="KAF9441529.1"/>
    <property type="molecule type" value="Genomic_DNA"/>
</dbReference>
<feature type="compositionally biased region" description="Gly residues" evidence="4">
    <location>
        <begin position="595"/>
        <end position="612"/>
    </location>
</feature>
<dbReference type="PANTHER" id="PTHR19862:SF14">
    <property type="entry name" value="WD REPEAT-CONTAINING PROTEIN 48"/>
    <property type="match status" value="1"/>
</dbReference>
<dbReference type="PROSITE" id="PS50294">
    <property type="entry name" value="WD_REPEATS_REGION"/>
    <property type="match status" value="3"/>
</dbReference>
<dbReference type="PROSITE" id="PS00678">
    <property type="entry name" value="WD_REPEATS_1"/>
    <property type="match status" value="1"/>
</dbReference>
<dbReference type="InterPro" id="IPR036322">
    <property type="entry name" value="WD40_repeat_dom_sf"/>
</dbReference>
<dbReference type="InterPro" id="IPR015943">
    <property type="entry name" value="WD40/YVTN_repeat-like_dom_sf"/>
</dbReference>
<evidence type="ECO:0000256" key="1">
    <source>
        <dbReference type="ARBA" id="ARBA00022574"/>
    </source>
</evidence>
<evidence type="ECO:0000256" key="2">
    <source>
        <dbReference type="ARBA" id="ARBA00022737"/>
    </source>
</evidence>
<dbReference type="CDD" id="cd00200">
    <property type="entry name" value="WD40"/>
    <property type="match status" value="1"/>
</dbReference>
<name>A0A9P5WYS8_9AGAR</name>
<comment type="caution">
    <text evidence="5">The sequence shown here is derived from an EMBL/GenBank/DDBJ whole genome shotgun (WGS) entry which is preliminary data.</text>
</comment>
<protein>
    <submittedName>
        <fullName evidence="5">WD40 repeat-like protein</fullName>
    </submittedName>
</protein>
<feature type="repeat" description="WD" evidence="3">
    <location>
        <begin position="259"/>
        <end position="300"/>
    </location>
</feature>
<evidence type="ECO:0000313" key="6">
    <source>
        <dbReference type="Proteomes" id="UP000807342"/>
    </source>
</evidence>